<accession>A0A6A5UMM6</accession>
<protein>
    <recommendedName>
        <fullName evidence="3">Ankyrin</fullName>
    </recommendedName>
</protein>
<dbReference type="SUPFAM" id="SSF48403">
    <property type="entry name" value="Ankyrin repeat"/>
    <property type="match status" value="1"/>
</dbReference>
<name>A0A6A5UMM6_9PLEO</name>
<gene>
    <name evidence="1" type="ORF">BU23DRAFT_663049</name>
</gene>
<evidence type="ECO:0000313" key="1">
    <source>
        <dbReference type="EMBL" id="KAF1966493.1"/>
    </source>
</evidence>
<keyword evidence="2" id="KW-1185">Reference proteome</keyword>
<dbReference type="InterPro" id="IPR036770">
    <property type="entry name" value="Ankyrin_rpt-contain_sf"/>
</dbReference>
<evidence type="ECO:0008006" key="3">
    <source>
        <dbReference type="Google" id="ProtNLM"/>
    </source>
</evidence>
<dbReference type="Gene3D" id="1.25.40.20">
    <property type="entry name" value="Ankyrin repeat-containing domain"/>
    <property type="match status" value="1"/>
</dbReference>
<organism evidence="1 2">
    <name type="scientific">Bimuria novae-zelandiae CBS 107.79</name>
    <dbReference type="NCBI Taxonomy" id="1447943"/>
    <lineage>
        <taxon>Eukaryota</taxon>
        <taxon>Fungi</taxon>
        <taxon>Dikarya</taxon>
        <taxon>Ascomycota</taxon>
        <taxon>Pezizomycotina</taxon>
        <taxon>Dothideomycetes</taxon>
        <taxon>Pleosporomycetidae</taxon>
        <taxon>Pleosporales</taxon>
        <taxon>Massarineae</taxon>
        <taxon>Didymosphaeriaceae</taxon>
        <taxon>Bimuria</taxon>
    </lineage>
</organism>
<dbReference type="EMBL" id="ML976745">
    <property type="protein sequence ID" value="KAF1966493.1"/>
    <property type="molecule type" value="Genomic_DNA"/>
</dbReference>
<dbReference type="OrthoDB" id="443402at2759"/>
<proteinExistence type="predicted"/>
<dbReference type="Proteomes" id="UP000800036">
    <property type="component" value="Unassembled WGS sequence"/>
</dbReference>
<dbReference type="AlphaFoldDB" id="A0A6A5UMM6"/>
<reference evidence="1" key="1">
    <citation type="journal article" date="2020" name="Stud. Mycol.">
        <title>101 Dothideomycetes genomes: a test case for predicting lifestyles and emergence of pathogens.</title>
        <authorList>
            <person name="Haridas S."/>
            <person name="Albert R."/>
            <person name="Binder M."/>
            <person name="Bloem J."/>
            <person name="Labutti K."/>
            <person name="Salamov A."/>
            <person name="Andreopoulos B."/>
            <person name="Baker S."/>
            <person name="Barry K."/>
            <person name="Bills G."/>
            <person name="Bluhm B."/>
            <person name="Cannon C."/>
            <person name="Castanera R."/>
            <person name="Culley D."/>
            <person name="Daum C."/>
            <person name="Ezra D."/>
            <person name="Gonzalez J."/>
            <person name="Henrissat B."/>
            <person name="Kuo A."/>
            <person name="Liang C."/>
            <person name="Lipzen A."/>
            <person name="Lutzoni F."/>
            <person name="Magnuson J."/>
            <person name="Mondo S."/>
            <person name="Nolan M."/>
            <person name="Ohm R."/>
            <person name="Pangilinan J."/>
            <person name="Park H.-J."/>
            <person name="Ramirez L."/>
            <person name="Alfaro M."/>
            <person name="Sun H."/>
            <person name="Tritt A."/>
            <person name="Yoshinaga Y."/>
            <person name="Zwiers L.-H."/>
            <person name="Turgeon B."/>
            <person name="Goodwin S."/>
            <person name="Spatafora J."/>
            <person name="Crous P."/>
            <person name="Grigoriev I."/>
        </authorList>
    </citation>
    <scope>NUCLEOTIDE SEQUENCE</scope>
    <source>
        <strain evidence="1">CBS 107.79</strain>
    </source>
</reference>
<evidence type="ECO:0000313" key="2">
    <source>
        <dbReference type="Proteomes" id="UP000800036"/>
    </source>
</evidence>
<sequence>MDIARQNALYSEEEQWHDDFRAFTILHRLGLYVKATIEGHGDNLPYKKGRPYLDYACRSTCQNEFFPYQSSRGREPDIIEFLLEHGADPNEKFEGGSTWQKALSDIDIADVQCGPIYWAAFVKLLVQHGADLREPVTIMRYDSSGARYRRKIPFKGRASGAIRFLVTEADEPLTNEERTHILDLAREIEELKKLTSKVKTNWLAHLRSKEKRQWLKSKKEVHRRKFRKTKDLIGV</sequence>